<dbReference type="Pfam" id="PF00004">
    <property type="entry name" value="AAA"/>
    <property type="match status" value="1"/>
</dbReference>
<dbReference type="InterPro" id="IPR003959">
    <property type="entry name" value="ATPase_AAA_core"/>
</dbReference>
<organism evidence="13 14">
    <name type="scientific">Cryptolaemus montrouzieri</name>
    <dbReference type="NCBI Taxonomy" id="559131"/>
    <lineage>
        <taxon>Eukaryota</taxon>
        <taxon>Metazoa</taxon>
        <taxon>Ecdysozoa</taxon>
        <taxon>Arthropoda</taxon>
        <taxon>Hexapoda</taxon>
        <taxon>Insecta</taxon>
        <taxon>Pterygota</taxon>
        <taxon>Neoptera</taxon>
        <taxon>Endopterygota</taxon>
        <taxon>Coleoptera</taxon>
        <taxon>Polyphaga</taxon>
        <taxon>Cucujiformia</taxon>
        <taxon>Coccinelloidea</taxon>
        <taxon>Coccinellidae</taxon>
        <taxon>Scymninae</taxon>
        <taxon>Scymnini</taxon>
        <taxon>Cryptolaemus</taxon>
    </lineage>
</organism>
<gene>
    <name evidence="13" type="ORF">HHI36_016277</name>
</gene>
<comment type="similarity">
    <text evidence="3">Belongs to the AAA ATPase family.</text>
</comment>
<dbReference type="GO" id="GO:0031114">
    <property type="term" value="P:regulation of microtubule depolymerization"/>
    <property type="evidence" value="ECO:0007669"/>
    <property type="project" value="UniProtKB-ARBA"/>
</dbReference>
<dbReference type="Proteomes" id="UP001516400">
    <property type="component" value="Unassembled WGS sequence"/>
</dbReference>
<evidence type="ECO:0000256" key="10">
    <source>
        <dbReference type="ARBA" id="ARBA00035694"/>
    </source>
</evidence>
<keyword evidence="4" id="KW-0479">Metal-binding</keyword>
<dbReference type="Gene3D" id="1.10.8.60">
    <property type="match status" value="1"/>
</dbReference>
<accession>A0ABD2NJN2</accession>
<dbReference type="CDD" id="cd19525">
    <property type="entry name" value="RecA-like_Figl-1"/>
    <property type="match status" value="1"/>
</dbReference>
<dbReference type="Pfam" id="PF09336">
    <property type="entry name" value="Vps4_C"/>
    <property type="match status" value="1"/>
</dbReference>
<dbReference type="PANTHER" id="PTHR23074">
    <property type="entry name" value="AAA DOMAIN-CONTAINING"/>
    <property type="match status" value="1"/>
</dbReference>
<name>A0ABD2NJN2_9CUCU</name>
<evidence type="ECO:0000256" key="6">
    <source>
        <dbReference type="ARBA" id="ARBA00022801"/>
    </source>
</evidence>
<evidence type="ECO:0000256" key="8">
    <source>
        <dbReference type="ARBA" id="ARBA00022842"/>
    </source>
</evidence>
<keyword evidence="6" id="KW-0378">Hydrolase</keyword>
<dbReference type="GO" id="GO:0008568">
    <property type="term" value="F:microtubule severing ATPase activity"/>
    <property type="evidence" value="ECO:0007669"/>
    <property type="project" value="UniProtKB-ARBA"/>
</dbReference>
<keyword evidence="5" id="KW-0547">Nucleotide-binding</keyword>
<evidence type="ECO:0000259" key="12">
    <source>
        <dbReference type="SMART" id="SM00382"/>
    </source>
</evidence>
<evidence type="ECO:0000256" key="1">
    <source>
        <dbReference type="ARBA" id="ARBA00001946"/>
    </source>
</evidence>
<dbReference type="Gene3D" id="3.40.50.300">
    <property type="entry name" value="P-loop containing nucleotide triphosphate hydrolases"/>
    <property type="match status" value="1"/>
</dbReference>
<dbReference type="FunFam" id="3.40.50.300:FF:000093">
    <property type="entry name" value="Fidgetin-like 1"/>
    <property type="match status" value="1"/>
</dbReference>
<proteinExistence type="inferred from homology"/>
<dbReference type="InterPro" id="IPR041569">
    <property type="entry name" value="AAA_lid_3"/>
</dbReference>
<comment type="subcellular location">
    <subcellularLocation>
        <location evidence="2">Nucleus</location>
    </subcellularLocation>
</comment>
<dbReference type="Pfam" id="PF17862">
    <property type="entry name" value="AAA_lid_3"/>
    <property type="match status" value="1"/>
</dbReference>
<dbReference type="InterPro" id="IPR047858">
    <property type="entry name" value="FIGNL1_ATPase"/>
</dbReference>
<dbReference type="SUPFAM" id="SSF52540">
    <property type="entry name" value="P-loop containing nucleoside triphosphate hydrolases"/>
    <property type="match status" value="1"/>
</dbReference>
<evidence type="ECO:0000313" key="14">
    <source>
        <dbReference type="Proteomes" id="UP001516400"/>
    </source>
</evidence>
<dbReference type="EMBL" id="JABFTP020000124">
    <property type="protein sequence ID" value="KAL3278749.1"/>
    <property type="molecule type" value="Genomic_DNA"/>
</dbReference>
<evidence type="ECO:0000256" key="11">
    <source>
        <dbReference type="SAM" id="MobiDB-lite"/>
    </source>
</evidence>
<keyword evidence="9" id="KW-0539">Nucleus</keyword>
<dbReference type="InterPro" id="IPR015415">
    <property type="entry name" value="Spast_Vps4_C"/>
</dbReference>
<evidence type="ECO:0000256" key="4">
    <source>
        <dbReference type="ARBA" id="ARBA00022723"/>
    </source>
</evidence>
<feature type="region of interest" description="Disordered" evidence="11">
    <location>
        <begin position="1"/>
        <end position="24"/>
    </location>
</feature>
<evidence type="ECO:0000256" key="3">
    <source>
        <dbReference type="ARBA" id="ARBA00006914"/>
    </source>
</evidence>
<keyword evidence="8" id="KW-0460">Magnesium</keyword>
<dbReference type="GO" id="GO:0005634">
    <property type="term" value="C:nucleus"/>
    <property type="evidence" value="ECO:0007669"/>
    <property type="project" value="UniProtKB-SubCell"/>
</dbReference>
<dbReference type="PANTHER" id="PTHR23074:SF17">
    <property type="entry name" value="FIDGETIN-LIKE PROTEIN 1"/>
    <property type="match status" value="1"/>
</dbReference>
<dbReference type="InterPro" id="IPR003593">
    <property type="entry name" value="AAA+_ATPase"/>
</dbReference>
<feature type="domain" description="AAA+ ATPase" evidence="12">
    <location>
        <begin position="293"/>
        <end position="429"/>
    </location>
</feature>
<evidence type="ECO:0000256" key="2">
    <source>
        <dbReference type="ARBA" id="ARBA00004123"/>
    </source>
</evidence>
<dbReference type="GO" id="GO:0000070">
    <property type="term" value="P:mitotic sister chromatid segregation"/>
    <property type="evidence" value="ECO:0007669"/>
    <property type="project" value="UniProtKB-ARBA"/>
</dbReference>
<dbReference type="FunFam" id="1.10.8.60:FF:000022">
    <property type="entry name" value="Fidgetin like 1"/>
    <property type="match status" value="1"/>
</dbReference>
<comment type="cofactor">
    <cofactor evidence="1">
        <name>Mg(2+)</name>
        <dbReference type="ChEBI" id="CHEBI:18420"/>
    </cofactor>
</comment>
<dbReference type="GO" id="GO:0051013">
    <property type="term" value="P:microtubule severing"/>
    <property type="evidence" value="ECO:0007669"/>
    <property type="project" value="UniProtKB-ARBA"/>
</dbReference>
<reference evidence="13 14" key="1">
    <citation type="journal article" date="2021" name="BMC Biol.">
        <title>Horizontally acquired antibacterial genes associated with adaptive radiation of ladybird beetles.</title>
        <authorList>
            <person name="Li H.S."/>
            <person name="Tang X.F."/>
            <person name="Huang Y.H."/>
            <person name="Xu Z.Y."/>
            <person name="Chen M.L."/>
            <person name="Du X.Y."/>
            <person name="Qiu B.Y."/>
            <person name="Chen P.T."/>
            <person name="Zhang W."/>
            <person name="Slipinski A."/>
            <person name="Escalona H.E."/>
            <person name="Waterhouse R.M."/>
            <person name="Zwick A."/>
            <person name="Pang H."/>
        </authorList>
    </citation>
    <scope>NUCLEOTIDE SEQUENCE [LARGE SCALE GENOMIC DNA]</scope>
    <source>
        <strain evidence="13">SYSU2018</strain>
    </source>
</reference>
<keyword evidence="14" id="KW-1185">Reference proteome</keyword>
<evidence type="ECO:0000256" key="5">
    <source>
        <dbReference type="ARBA" id="ARBA00022741"/>
    </source>
</evidence>
<dbReference type="AlphaFoldDB" id="A0ABD2NJN2"/>
<evidence type="ECO:0000256" key="7">
    <source>
        <dbReference type="ARBA" id="ARBA00022840"/>
    </source>
</evidence>
<dbReference type="GO" id="GO:0005813">
    <property type="term" value="C:centrosome"/>
    <property type="evidence" value="ECO:0007669"/>
    <property type="project" value="UniProtKB-ARBA"/>
</dbReference>
<comment type="caution">
    <text evidence="13">The sequence shown here is derived from an EMBL/GenBank/DDBJ whole genome shotgun (WGS) entry which is preliminary data.</text>
</comment>
<dbReference type="InterPro" id="IPR050304">
    <property type="entry name" value="MT-severing_AAA_ATPase"/>
</dbReference>
<dbReference type="InterPro" id="IPR027417">
    <property type="entry name" value="P-loop_NTPase"/>
</dbReference>
<sequence>MSFSSVYRSISRETETDSSPTKESYKRMKNLPIVYNEALKTLNQHDANFLLEEMLKSCKPILQTQSDSGPKIDLNPGIRSIKIGDLLKENCMNGNKIECTSTKETVERHFLEFKKCFQKKTNRDNAAVPTTSGASRKSSLSDLVNMNNVESRKRNNIGIVTAREELNAQNLQKYGTTSNDYAYSYSSRGNVAQKQRKLGLRSRGVNKKFVSPLLSGNESEEINKSEEDWVVSNENLQNIDPKMIEMIRSEIIDTGTSIDWDDIAGLNFAKAAIQESVIWPMLRPDIFTGLRRPPRGILLFGPPGTGKTLIGRCVASQSKSTFFSISASSLTSKWIGDGEKMVRALFAVARSQQPAVIFIDEIDSLLSQRSDTEHESSRRIKTEFLVQLDGASTNSEERVLFFGATNRPQELDEAARRRFAKRLYIPLPEYEARLELLKKLMSGERHSLSQDDFEEIARLSEGYSGADVKGLCSEASLGPIRSISMELIHKIQAEDVRPLMIEDFKSAFQRVKSSVSSEDLKQYVQWNKDFGCGF</sequence>
<dbReference type="GO" id="GO:0005694">
    <property type="term" value="C:chromosome"/>
    <property type="evidence" value="ECO:0007669"/>
    <property type="project" value="UniProtKB-ARBA"/>
</dbReference>
<dbReference type="GO" id="GO:0016787">
    <property type="term" value="F:hydrolase activity"/>
    <property type="evidence" value="ECO:0007669"/>
    <property type="project" value="UniProtKB-KW"/>
</dbReference>
<evidence type="ECO:0000313" key="13">
    <source>
        <dbReference type="EMBL" id="KAL3278749.1"/>
    </source>
</evidence>
<dbReference type="GO" id="GO:0005524">
    <property type="term" value="F:ATP binding"/>
    <property type="evidence" value="ECO:0007669"/>
    <property type="project" value="UniProtKB-KW"/>
</dbReference>
<dbReference type="GO" id="GO:0046872">
    <property type="term" value="F:metal ion binding"/>
    <property type="evidence" value="ECO:0007669"/>
    <property type="project" value="UniProtKB-KW"/>
</dbReference>
<keyword evidence="7" id="KW-0067">ATP-binding</keyword>
<protein>
    <recommendedName>
        <fullName evidence="10">Fidgetin-like protein 1</fullName>
    </recommendedName>
</protein>
<evidence type="ECO:0000256" key="9">
    <source>
        <dbReference type="ARBA" id="ARBA00023242"/>
    </source>
</evidence>
<dbReference type="SMART" id="SM00382">
    <property type="entry name" value="AAA"/>
    <property type="match status" value="1"/>
</dbReference>